<gene>
    <name evidence="10" type="primary">TRIM27</name>
    <name evidence="10" type="ORF">Y1Q_0022917</name>
</gene>
<accession>A0A151MHT7</accession>
<evidence type="ECO:0000256" key="4">
    <source>
        <dbReference type="PROSITE-ProRule" id="PRU00024"/>
    </source>
</evidence>
<dbReference type="SMART" id="SM00184">
    <property type="entry name" value="RING"/>
    <property type="match status" value="1"/>
</dbReference>
<dbReference type="PROSITE" id="PS50089">
    <property type="entry name" value="ZF_RING_2"/>
    <property type="match status" value="1"/>
</dbReference>
<dbReference type="SMART" id="SM00449">
    <property type="entry name" value="SPRY"/>
    <property type="match status" value="1"/>
</dbReference>
<dbReference type="Proteomes" id="UP000050525">
    <property type="component" value="Unassembled WGS sequence"/>
</dbReference>
<evidence type="ECO:0000256" key="6">
    <source>
        <dbReference type="SAM" id="MobiDB-lite"/>
    </source>
</evidence>
<dbReference type="GeneID" id="102575152"/>
<dbReference type="Gene3D" id="3.30.40.10">
    <property type="entry name" value="Zinc/RING finger domain, C3HC4 (zinc finger)"/>
    <property type="match status" value="1"/>
</dbReference>
<evidence type="ECO:0000313" key="10">
    <source>
        <dbReference type="EMBL" id="KYO24106.1"/>
    </source>
</evidence>
<dbReference type="InterPro" id="IPR001870">
    <property type="entry name" value="B30.2/SPRY"/>
</dbReference>
<dbReference type="SMART" id="SM00589">
    <property type="entry name" value="PRY"/>
    <property type="match status" value="1"/>
</dbReference>
<comment type="caution">
    <text evidence="10">The sequence shown here is derived from an EMBL/GenBank/DDBJ whole genome shotgun (WGS) entry which is preliminary data.</text>
</comment>
<sequence length="488" mass="55587">MAAEDLAGSIQEELTCSVCLDYFSDPVTLGCGHNFCRACIDQCWGESEPNCCCPQCRERAPRRHLRPNRQLGNVVELVKKLRLQEEKEPKGQRMCERHHEALKLFCEEDEAPICVICRESRVHRNHTVIPIEEAAPEYKEQIQSHVERLREQREELQGLKRAWEQETKKLLRQTELERQLVVSECNGLRQLLDERERVLLAQLGELDAEIVRRREENATCLHDETARLSALITELEGKCQQPAPELLQDVRSTVSRAKEGTPLHPAPKFPELEKTIWDFPGENKLEEALMGFLKGLAAEKEFRRARGHAVDVTFDPDTANPDLVLSEDRKCVRDTDTQQDLPDNPERYDTDPEVLGSEGLMGGRHYWEVEVGDKTAWALGVCRESVDRKGGAILAPEEGYWTLWLQDGKYEALTFPSTPVPLRVQPTRMGVFLDYDSGKVSFYNVTDRSHLFTFTDTFSGILRPYFYTGVSDGTNTAPLILCPVPAQP</sequence>
<dbReference type="STRING" id="8496.A0A151MHT7"/>
<evidence type="ECO:0000259" key="7">
    <source>
        <dbReference type="PROSITE" id="PS50089"/>
    </source>
</evidence>
<dbReference type="InterPro" id="IPR000315">
    <property type="entry name" value="Znf_B-box"/>
</dbReference>
<dbReference type="PANTHER" id="PTHR24103">
    <property type="entry name" value="E3 UBIQUITIN-PROTEIN LIGASE TRIM"/>
    <property type="match status" value="1"/>
</dbReference>
<dbReference type="Gene3D" id="2.60.120.920">
    <property type="match status" value="1"/>
</dbReference>
<dbReference type="InterPro" id="IPR003877">
    <property type="entry name" value="SPRY_dom"/>
</dbReference>
<dbReference type="SUPFAM" id="SSF57845">
    <property type="entry name" value="B-box zinc-binding domain"/>
    <property type="match status" value="1"/>
</dbReference>
<dbReference type="PROSITE" id="PS50119">
    <property type="entry name" value="ZF_BBOX"/>
    <property type="match status" value="1"/>
</dbReference>
<dbReference type="Pfam" id="PF13765">
    <property type="entry name" value="PRY"/>
    <property type="match status" value="1"/>
</dbReference>
<evidence type="ECO:0000256" key="3">
    <source>
        <dbReference type="ARBA" id="ARBA00022833"/>
    </source>
</evidence>
<evidence type="ECO:0000313" key="11">
    <source>
        <dbReference type="Proteomes" id="UP000050525"/>
    </source>
</evidence>
<dbReference type="PRINTS" id="PR01407">
    <property type="entry name" value="BUTYPHLNCDUF"/>
</dbReference>
<keyword evidence="1" id="KW-0479">Metal-binding</keyword>
<dbReference type="InterPro" id="IPR001841">
    <property type="entry name" value="Znf_RING"/>
</dbReference>
<dbReference type="InterPro" id="IPR006574">
    <property type="entry name" value="PRY"/>
</dbReference>
<dbReference type="SMART" id="SM00336">
    <property type="entry name" value="BBOX"/>
    <property type="match status" value="1"/>
</dbReference>
<dbReference type="eggNOG" id="KOG2177">
    <property type="taxonomic scope" value="Eukaryota"/>
</dbReference>
<dbReference type="Gene3D" id="3.30.160.60">
    <property type="entry name" value="Classic Zinc Finger"/>
    <property type="match status" value="1"/>
</dbReference>
<evidence type="ECO:0000256" key="5">
    <source>
        <dbReference type="SAM" id="Coils"/>
    </source>
</evidence>
<organism evidence="10 11">
    <name type="scientific">Alligator mississippiensis</name>
    <name type="common">American alligator</name>
    <dbReference type="NCBI Taxonomy" id="8496"/>
    <lineage>
        <taxon>Eukaryota</taxon>
        <taxon>Metazoa</taxon>
        <taxon>Chordata</taxon>
        <taxon>Craniata</taxon>
        <taxon>Vertebrata</taxon>
        <taxon>Euteleostomi</taxon>
        <taxon>Archelosauria</taxon>
        <taxon>Archosauria</taxon>
        <taxon>Crocodylia</taxon>
        <taxon>Alligatoridae</taxon>
        <taxon>Alligatorinae</taxon>
        <taxon>Alligator</taxon>
    </lineage>
</organism>
<keyword evidence="11" id="KW-1185">Reference proteome</keyword>
<feature type="domain" description="B30.2/SPRY" evidence="9">
    <location>
        <begin position="292"/>
        <end position="486"/>
    </location>
</feature>
<feature type="coiled-coil region" evidence="5">
    <location>
        <begin position="135"/>
        <end position="173"/>
    </location>
</feature>
<keyword evidence="5" id="KW-0175">Coiled coil</keyword>
<dbReference type="Pfam" id="PF00622">
    <property type="entry name" value="SPRY"/>
    <property type="match status" value="1"/>
</dbReference>
<dbReference type="Pfam" id="PF00643">
    <property type="entry name" value="zf-B_box"/>
    <property type="match status" value="1"/>
</dbReference>
<dbReference type="CDD" id="cd13745">
    <property type="entry name" value="SPRY_PRY_TRIM39"/>
    <property type="match status" value="1"/>
</dbReference>
<protein>
    <submittedName>
        <fullName evidence="10">Zinc finger protein RFP</fullName>
    </submittedName>
</protein>
<dbReference type="CDD" id="cd19760">
    <property type="entry name" value="Bbox2_TRIM4-like"/>
    <property type="match status" value="1"/>
</dbReference>
<dbReference type="SUPFAM" id="SSF57850">
    <property type="entry name" value="RING/U-box"/>
    <property type="match status" value="1"/>
</dbReference>
<dbReference type="KEGG" id="amj:102575152"/>
<proteinExistence type="predicted"/>
<keyword evidence="2 4" id="KW-0863">Zinc-finger</keyword>
<dbReference type="InterPro" id="IPR050143">
    <property type="entry name" value="TRIM/RBCC"/>
</dbReference>
<dbReference type="InterPro" id="IPR003879">
    <property type="entry name" value="Butyrophylin_SPRY"/>
</dbReference>
<dbReference type="InterPro" id="IPR035033">
    <property type="entry name" value="PRY/SPRY_TRIM39"/>
</dbReference>
<dbReference type="PROSITE" id="PS50188">
    <property type="entry name" value="B302_SPRY"/>
    <property type="match status" value="1"/>
</dbReference>
<dbReference type="InterPro" id="IPR013320">
    <property type="entry name" value="ConA-like_dom_sf"/>
</dbReference>
<evidence type="ECO:0000259" key="9">
    <source>
        <dbReference type="PROSITE" id="PS50188"/>
    </source>
</evidence>
<dbReference type="InterPro" id="IPR017907">
    <property type="entry name" value="Znf_RING_CS"/>
</dbReference>
<dbReference type="CDD" id="cd16594">
    <property type="entry name" value="RING-HC_TRIM7-like_C-IV"/>
    <property type="match status" value="1"/>
</dbReference>
<dbReference type="FunFam" id="2.60.120.920:FF:000004">
    <property type="entry name" value="Butyrophilin subfamily 1 member A1"/>
    <property type="match status" value="1"/>
</dbReference>
<feature type="domain" description="B box-type" evidence="8">
    <location>
        <begin position="90"/>
        <end position="131"/>
    </location>
</feature>
<name>A0A151MHT7_ALLMI</name>
<dbReference type="PROSITE" id="PS00518">
    <property type="entry name" value="ZF_RING_1"/>
    <property type="match status" value="1"/>
</dbReference>
<dbReference type="AlphaFoldDB" id="A0A151MHT7"/>
<dbReference type="OrthoDB" id="128536at2759"/>
<feature type="region of interest" description="Disordered" evidence="6">
    <location>
        <begin position="332"/>
        <end position="355"/>
    </location>
</feature>
<reference evidence="10 11" key="1">
    <citation type="journal article" date="2012" name="Genome Biol.">
        <title>Sequencing three crocodilian genomes to illuminate the evolution of archosaurs and amniotes.</title>
        <authorList>
            <person name="St John J.A."/>
            <person name="Braun E.L."/>
            <person name="Isberg S.R."/>
            <person name="Miles L.G."/>
            <person name="Chong A.Y."/>
            <person name="Gongora J."/>
            <person name="Dalzell P."/>
            <person name="Moran C."/>
            <person name="Bed'hom B."/>
            <person name="Abzhanov A."/>
            <person name="Burgess S.C."/>
            <person name="Cooksey A.M."/>
            <person name="Castoe T.A."/>
            <person name="Crawford N.G."/>
            <person name="Densmore L.D."/>
            <person name="Drew J.C."/>
            <person name="Edwards S.V."/>
            <person name="Faircloth B.C."/>
            <person name="Fujita M.K."/>
            <person name="Greenwold M.J."/>
            <person name="Hoffmann F.G."/>
            <person name="Howard J.M."/>
            <person name="Iguchi T."/>
            <person name="Janes D.E."/>
            <person name="Khan S.Y."/>
            <person name="Kohno S."/>
            <person name="de Koning A.J."/>
            <person name="Lance S.L."/>
            <person name="McCarthy F.M."/>
            <person name="McCormack J.E."/>
            <person name="Merchant M.E."/>
            <person name="Peterson D.G."/>
            <person name="Pollock D.D."/>
            <person name="Pourmand N."/>
            <person name="Raney B.J."/>
            <person name="Roessler K.A."/>
            <person name="Sanford J.R."/>
            <person name="Sawyer R.H."/>
            <person name="Schmidt C.J."/>
            <person name="Triplett E.W."/>
            <person name="Tuberville T.D."/>
            <person name="Venegas-Anaya M."/>
            <person name="Howard J.T."/>
            <person name="Jarvis E.D."/>
            <person name="Guillette L.J.Jr."/>
            <person name="Glenn T.C."/>
            <person name="Green R.E."/>
            <person name="Ray D.A."/>
        </authorList>
    </citation>
    <scope>NUCLEOTIDE SEQUENCE [LARGE SCALE GENOMIC DNA]</scope>
    <source>
        <strain evidence="10">KSC_2009_1</strain>
    </source>
</reference>
<dbReference type="EMBL" id="AKHW03006127">
    <property type="protein sequence ID" value="KYO24106.1"/>
    <property type="molecule type" value="Genomic_DNA"/>
</dbReference>
<dbReference type="GO" id="GO:0008270">
    <property type="term" value="F:zinc ion binding"/>
    <property type="evidence" value="ECO:0007669"/>
    <property type="project" value="UniProtKB-KW"/>
</dbReference>
<dbReference type="SUPFAM" id="SSF49899">
    <property type="entry name" value="Concanavalin A-like lectins/glucanases"/>
    <property type="match status" value="1"/>
</dbReference>
<feature type="domain" description="RING-type" evidence="7">
    <location>
        <begin position="16"/>
        <end position="57"/>
    </location>
</feature>
<keyword evidence="3" id="KW-0862">Zinc</keyword>
<evidence type="ECO:0000256" key="1">
    <source>
        <dbReference type="ARBA" id="ARBA00022723"/>
    </source>
</evidence>
<dbReference type="InterPro" id="IPR013083">
    <property type="entry name" value="Znf_RING/FYVE/PHD"/>
</dbReference>
<evidence type="ECO:0000259" key="8">
    <source>
        <dbReference type="PROSITE" id="PS50119"/>
    </source>
</evidence>
<dbReference type="Pfam" id="PF15227">
    <property type="entry name" value="zf-C3HC4_4"/>
    <property type="match status" value="1"/>
</dbReference>
<evidence type="ECO:0000256" key="2">
    <source>
        <dbReference type="ARBA" id="ARBA00022771"/>
    </source>
</evidence>
<dbReference type="InterPro" id="IPR043136">
    <property type="entry name" value="B30.2/SPRY_sf"/>
</dbReference>